<evidence type="ECO:0000259" key="2">
    <source>
        <dbReference type="PROSITE" id="PS50943"/>
    </source>
</evidence>
<dbReference type="GO" id="GO:0003677">
    <property type="term" value="F:DNA binding"/>
    <property type="evidence" value="ECO:0007669"/>
    <property type="project" value="UniProtKB-KW"/>
</dbReference>
<dbReference type="InterPro" id="IPR001387">
    <property type="entry name" value="Cro/C1-type_HTH"/>
</dbReference>
<name>A0A840TJ58_9BACT</name>
<dbReference type="CDD" id="cd00093">
    <property type="entry name" value="HTH_XRE"/>
    <property type="match status" value="1"/>
</dbReference>
<dbReference type="Pfam" id="PF13560">
    <property type="entry name" value="HTH_31"/>
    <property type="match status" value="1"/>
</dbReference>
<dbReference type="PANTHER" id="PTHR46797:SF1">
    <property type="entry name" value="METHYLPHOSPHONATE SYNTHASE"/>
    <property type="match status" value="1"/>
</dbReference>
<protein>
    <submittedName>
        <fullName evidence="3">Transcriptional regulator with XRE-family HTH domain</fullName>
    </submittedName>
</protein>
<dbReference type="InterPro" id="IPR010982">
    <property type="entry name" value="Lambda_DNA-bd_dom_sf"/>
</dbReference>
<dbReference type="AlphaFoldDB" id="A0A840TJ58"/>
<dbReference type="SMART" id="SM00530">
    <property type="entry name" value="HTH_XRE"/>
    <property type="match status" value="1"/>
</dbReference>
<keyword evidence="4" id="KW-1185">Reference proteome</keyword>
<dbReference type="RefSeq" id="WP_221307392.1">
    <property type="nucleotide sequence ID" value="NZ_JACHGF010000002.1"/>
</dbReference>
<dbReference type="GO" id="GO:0005829">
    <property type="term" value="C:cytosol"/>
    <property type="evidence" value="ECO:0007669"/>
    <property type="project" value="TreeGrafter"/>
</dbReference>
<evidence type="ECO:0000313" key="3">
    <source>
        <dbReference type="EMBL" id="MBB5282965.1"/>
    </source>
</evidence>
<evidence type="ECO:0000313" key="4">
    <source>
        <dbReference type="Proteomes" id="UP000557307"/>
    </source>
</evidence>
<sequence length="82" mass="9575">MKKERDQSRLQEIGLHLRALRVQADLSQDQLAARCDLTKSNISNIENGKKDYFFTTFLEYAKGLGMSPKEILDKEFDFLSRY</sequence>
<organism evidence="3 4">
    <name type="scientific">Rhabdobacter roseus</name>
    <dbReference type="NCBI Taxonomy" id="1655419"/>
    <lineage>
        <taxon>Bacteria</taxon>
        <taxon>Pseudomonadati</taxon>
        <taxon>Bacteroidota</taxon>
        <taxon>Cytophagia</taxon>
        <taxon>Cytophagales</taxon>
        <taxon>Cytophagaceae</taxon>
        <taxon>Rhabdobacter</taxon>
    </lineage>
</organism>
<dbReference type="Proteomes" id="UP000557307">
    <property type="component" value="Unassembled WGS sequence"/>
</dbReference>
<evidence type="ECO:0000256" key="1">
    <source>
        <dbReference type="ARBA" id="ARBA00023125"/>
    </source>
</evidence>
<proteinExistence type="predicted"/>
<dbReference type="SUPFAM" id="SSF47413">
    <property type="entry name" value="lambda repressor-like DNA-binding domains"/>
    <property type="match status" value="1"/>
</dbReference>
<keyword evidence="1" id="KW-0238">DNA-binding</keyword>
<comment type="caution">
    <text evidence="3">The sequence shown here is derived from an EMBL/GenBank/DDBJ whole genome shotgun (WGS) entry which is preliminary data.</text>
</comment>
<dbReference type="PROSITE" id="PS50943">
    <property type="entry name" value="HTH_CROC1"/>
    <property type="match status" value="1"/>
</dbReference>
<dbReference type="InterPro" id="IPR050807">
    <property type="entry name" value="TransReg_Diox_bact_type"/>
</dbReference>
<reference evidence="3 4" key="1">
    <citation type="submission" date="2020-08" db="EMBL/GenBank/DDBJ databases">
        <title>Genomic Encyclopedia of Type Strains, Phase IV (KMG-IV): sequencing the most valuable type-strain genomes for metagenomic binning, comparative biology and taxonomic classification.</title>
        <authorList>
            <person name="Goeker M."/>
        </authorList>
    </citation>
    <scope>NUCLEOTIDE SEQUENCE [LARGE SCALE GENOMIC DNA]</scope>
    <source>
        <strain evidence="3 4">DSM 105074</strain>
    </source>
</reference>
<feature type="domain" description="HTH cro/C1-type" evidence="2">
    <location>
        <begin position="17"/>
        <end position="71"/>
    </location>
</feature>
<dbReference type="GO" id="GO:0003700">
    <property type="term" value="F:DNA-binding transcription factor activity"/>
    <property type="evidence" value="ECO:0007669"/>
    <property type="project" value="TreeGrafter"/>
</dbReference>
<dbReference type="EMBL" id="JACHGF010000002">
    <property type="protein sequence ID" value="MBB5282965.1"/>
    <property type="molecule type" value="Genomic_DNA"/>
</dbReference>
<dbReference type="Gene3D" id="1.10.260.40">
    <property type="entry name" value="lambda repressor-like DNA-binding domains"/>
    <property type="match status" value="1"/>
</dbReference>
<accession>A0A840TJ58</accession>
<dbReference type="PANTHER" id="PTHR46797">
    <property type="entry name" value="HTH-TYPE TRANSCRIPTIONAL REGULATOR"/>
    <property type="match status" value="1"/>
</dbReference>
<gene>
    <name evidence="3" type="ORF">HNQ92_001091</name>
</gene>